<comment type="cofactor">
    <cofactor evidence="1">
        <name>Mg(2+)</name>
        <dbReference type="ChEBI" id="CHEBI:18420"/>
    </cofactor>
</comment>
<evidence type="ECO:0000256" key="2">
    <source>
        <dbReference type="ARBA" id="ARBA00022679"/>
    </source>
</evidence>
<dbReference type="Gene3D" id="3.30.460.10">
    <property type="entry name" value="Beta Polymerase, domain 2"/>
    <property type="match status" value="1"/>
</dbReference>
<gene>
    <name evidence="9" type="ORF">OCV63_07285</name>
</gene>
<evidence type="ECO:0000313" key="10">
    <source>
        <dbReference type="Proteomes" id="UP001652461"/>
    </source>
</evidence>
<organism evidence="9 10">
    <name type="scientific">Laedolimicola ammoniilytica</name>
    <dbReference type="NCBI Taxonomy" id="2981771"/>
    <lineage>
        <taxon>Bacteria</taxon>
        <taxon>Bacillati</taxon>
        <taxon>Bacillota</taxon>
        <taxon>Clostridia</taxon>
        <taxon>Lachnospirales</taxon>
        <taxon>Lachnospiraceae</taxon>
        <taxon>Laedolimicola</taxon>
    </lineage>
</organism>
<reference evidence="9 10" key="1">
    <citation type="journal article" date="2021" name="ISME Commun">
        <title>Automated analysis of genomic sequences facilitates high-throughput and comprehensive description of bacteria.</title>
        <authorList>
            <person name="Hitch T.C.A."/>
        </authorList>
    </citation>
    <scope>NUCLEOTIDE SEQUENCE [LARGE SCALE GENOMIC DNA]</scope>
    <source>
        <strain evidence="9 10">Sanger_04</strain>
    </source>
</reference>
<dbReference type="EMBL" id="JAOQKC010000008">
    <property type="protein sequence ID" value="MCU6696699.1"/>
    <property type="molecule type" value="Genomic_DNA"/>
</dbReference>
<proteinExistence type="predicted"/>
<dbReference type="Proteomes" id="UP001652461">
    <property type="component" value="Unassembled WGS sequence"/>
</dbReference>
<accession>A0ABT2RWL5</accession>
<dbReference type="PANTHER" id="PTHR33571">
    <property type="entry name" value="SSL8005 PROTEIN"/>
    <property type="match status" value="1"/>
</dbReference>
<evidence type="ECO:0000256" key="7">
    <source>
        <dbReference type="ARBA" id="ARBA00022842"/>
    </source>
</evidence>
<protein>
    <submittedName>
        <fullName evidence="9">Nucleotidyltransferase domain-containing protein</fullName>
    </submittedName>
</protein>
<keyword evidence="4" id="KW-0479">Metal-binding</keyword>
<dbReference type="PANTHER" id="PTHR33571:SF14">
    <property type="entry name" value="PROTEIN ADENYLYLTRANSFERASE MJ0435-RELATED"/>
    <property type="match status" value="1"/>
</dbReference>
<keyword evidence="10" id="KW-1185">Reference proteome</keyword>
<keyword evidence="7" id="KW-0460">Magnesium</keyword>
<evidence type="ECO:0000256" key="6">
    <source>
        <dbReference type="ARBA" id="ARBA00022840"/>
    </source>
</evidence>
<dbReference type="RefSeq" id="WP_158363195.1">
    <property type="nucleotide sequence ID" value="NZ_JAOQKC010000008.1"/>
</dbReference>
<dbReference type="Pfam" id="PF18765">
    <property type="entry name" value="Polbeta"/>
    <property type="match status" value="1"/>
</dbReference>
<evidence type="ECO:0000256" key="3">
    <source>
        <dbReference type="ARBA" id="ARBA00022695"/>
    </source>
</evidence>
<sequence length="97" mass="11299">MQLSRKEIETCIRTLLIKYHAEYAILFGSYARGEETEESDIDVIVVGGEHFRAKDIFAFGEELREMTKKDVDAFELREVNRNSEFYDTVMREGVKIA</sequence>
<keyword evidence="6" id="KW-0067">ATP-binding</keyword>
<dbReference type="SUPFAM" id="SSF81301">
    <property type="entry name" value="Nucleotidyltransferase"/>
    <property type="match status" value="1"/>
</dbReference>
<feature type="domain" description="Polymerase beta nucleotidyltransferase" evidence="8">
    <location>
        <begin position="14"/>
        <end position="96"/>
    </location>
</feature>
<evidence type="ECO:0000259" key="8">
    <source>
        <dbReference type="Pfam" id="PF18765"/>
    </source>
</evidence>
<dbReference type="CDD" id="cd05403">
    <property type="entry name" value="NT_KNTase_like"/>
    <property type="match status" value="1"/>
</dbReference>
<dbReference type="InterPro" id="IPR052038">
    <property type="entry name" value="Type-VII_TA_antitoxin"/>
</dbReference>
<evidence type="ECO:0000256" key="5">
    <source>
        <dbReference type="ARBA" id="ARBA00022741"/>
    </source>
</evidence>
<comment type="caution">
    <text evidence="9">The sequence shown here is derived from an EMBL/GenBank/DDBJ whole genome shotgun (WGS) entry which is preliminary data.</text>
</comment>
<keyword evidence="2" id="KW-0808">Transferase</keyword>
<keyword evidence="5" id="KW-0547">Nucleotide-binding</keyword>
<evidence type="ECO:0000256" key="4">
    <source>
        <dbReference type="ARBA" id="ARBA00022723"/>
    </source>
</evidence>
<keyword evidence="3" id="KW-0548">Nucleotidyltransferase</keyword>
<dbReference type="InterPro" id="IPR043519">
    <property type="entry name" value="NT_sf"/>
</dbReference>
<dbReference type="InterPro" id="IPR041633">
    <property type="entry name" value="Polbeta"/>
</dbReference>
<evidence type="ECO:0000256" key="1">
    <source>
        <dbReference type="ARBA" id="ARBA00001946"/>
    </source>
</evidence>
<name>A0ABT2RWL5_9FIRM</name>
<evidence type="ECO:0000313" key="9">
    <source>
        <dbReference type="EMBL" id="MCU6696699.1"/>
    </source>
</evidence>